<dbReference type="EMBL" id="MGEA01000062">
    <property type="protein sequence ID" value="OGL73368.1"/>
    <property type="molecule type" value="Genomic_DNA"/>
</dbReference>
<name>A0A1F7U6B5_9BACT</name>
<evidence type="ECO:0000313" key="3">
    <source>
        <dbReference type="Proteomes" id="UP000177088"/>
    </source>
</evidence>
<feature type="transmembrane region" description="Helical" evidence="1">
    <location>
        <begin position="128"/>
        <end position="154"/>
    </location>
</feature>
<organism evidence="2 3">
    <name type="scientific">Candidatus Uhrbacteria bacterium RIFCSPHIGHO2_02_FULL_60_10</name>
    <dbReference type="NCBI Taxonomy" id="1802392"/>
    <lineage>
        <taxon>Bacteria</taxon>
        <taxon>Candidatus Uhriibacteriota</taxon>
    </lineage>
</organism>
<feature type="transmembrane region" description="Helical" evidence="1">
    <location>
        <begin position="202"/>
        <end position="224"/>
    </location>
</feature>
<feature type="transmembrane region" description="Helical" evidence="1">
    <location>
        <begin position="37"/>
        <end position="58"/>
    </location>
</feature>
<evidence type="ECO:0000256" key="1">
    <source>
        <dbReference type="SAM" id="Phobius"/>
    </source>
</evidence>
<reference evidence="2 3" key="1">
    <citation type="journal article" date="2016" name="Nat. Commun.">
        <title>Thousands of microbial genomes shed light on interconnected biogeochemical processes in an aquifer system.</title>
        <authorList>
            <person name="Anantharaman K."/>
            <person name="Brown C.T."/>
            <person name="Hug L.A."/>
            <person name="Sharon I."/>
            <person name="Castelle C.J."/>
            <person name="Probst A.J."/>
            <person name="Thomas B.C."/>
            <person name="Singh A."/>
            <person name="Wilkins M.J."/>
            <person name="Karaoz U."/>
            <person name="Brodie E.L."/>
            <person name="Williams K.H."/>
            <person name="Hubbard S.S."/>
            <person name="Banfield J.F."/>
        </authorList>
    </citation>
    <scope>NUCLEOTIDE SEQUENCE [LARGE SCALE GENOMIC DNA]</scope>
</reference>
<keyword evidence="1" id="KW-0472">Membrane</keyword>
<evidence type="ECO:0000313" key="2">
    <source>
        <dbReference type="EMBL" id="OGL73368.1"/>
    </source>
</evidence>
<keyword evidence="1" id="KW-0812">Transmembrane</keyword>
<dbReference type="Proteomes" id="UP000177088">
    <property type="component" value="Unassembled WGS sequence"/>
</dbReference>
<gene>
    <name evidence="2" type="ORF">A3C96_03250</name>
</gene>
<feature type="transmembrane region" description="Helical" evidence="1">
    <location>
        <begin position="70"/>
        <end position="89"/>
    </location>
</feature>
<protein>
    <submittedName>
        <fullName evidence="2">Uncharacterized protein</fullName>
    </submittedName>
</protein>
<proteinExistence type="predicted"/>
<sequence length="257" mass="27267">MRKSSYLALAGLVALPWPALALCGFPTERYMGPFELVFYHPNIFLHFFLLILLVYVTVRSFMGLFRGRKPVSSVLAATVFGAALGNYAASLSAVYARLAELQLGPDYYVKSILDWQNGPGGCAVGANIIFSLAFLAIKTLYVPSSLVLAVIFAVKGALSLRRRPAATQMTSSASAAGPVGAAVPTAAPRPSAMSWRVFSSSFSVRLLLCAAAFVVGFVAQTAAIKLARGGFAARTFPDPIERSNADSLEAIKSGAIY</sequence>
<keyword evidence="1" id="KW-1133">Transmembrane helix</keyword>
<accession>A0A1F7U6B5</accession>
<dbReference type="AlphaFoldDB" id="A0A1F7U6B5"/>
<comment type="caution">
    <text evidence="2">The sequence shown here is derived from an EMBL/GenBank/DDBJ whole genome shotgun (WGS) entry which is preliminary data.</text>
</comment>